<proteinExistence type="predicted"/>
<accession>A0AAD9A7M9</accession>
<dbReference type="EMBL" id="JAQOWY010000470">
    <property type="protein sequence ID" value="KAK1841597.1"/>
    <property type="molecule type" value="Genomic_DNA"/>
</dbReference>
<evidence type="ECO:0000256" key="2">
    <source>
        <dbReference type="SAM" id="SignalP"/>
    </source>
</evidence>
<feature type="compositionally biased region" description="Basic and acidic residues" evidence="1">
    <location>
        <begin position="52"/>
        <end position="71"/>
    </location>
</feature>
<feature type="signal peptide" evidence="2">
    <location>
        <begin position="1"/>
        <end position="15"/>
    </location>
</feature>
<dbReference type="AlphaFoldDB" id="A0AAD9A7M9"/>
<keyword evidence="2" id="KW-0732">Signal</keyword>
<protein>
    <submittedName>
        <fullName evidence="3">Uncharacterized protein</fullName>
    </submittedName>
</protein>
<evidence type="ECO:0000313" key="4">
    <source>
        <dbReference type="Proteomes" id="UP001243330"/>
    </source>
</evidence>
<sequence length="105" mass="11499">MGLAGWSVFCPVTQATGVLELLFTYLNIAPPELGEEDDEEKGSSISAGGTIEEGRPDWRWAEMETFRDLGKDKRRSPAVSDPRFLPSVLSSAGFDPDLVLQDVPE</sequence>
<keyword evidence="4" id="KW-1185">Reference proteome</keyword>
<comment type="caution">
    <text evidence="3">The sequence shown here is derived from an EMBL/GenBank/DDBJ whole genome shotgun (WGS) entry which is preliminary data.</text>
</comment>
<name>A0AAD9A7M9_9PEZI</name>
<dbReference type="Proteomes" id="UP001243330">
    <property type="component" value="Unassembled WGS sequence"/>
</dbReference>
<feature type="chain" id="PRO_5041977127" evidence="2">
    <location>
        <begin position="16"/>
        <end position="105"/>
    </location>
</feature>
<gene>
    <name evidence="3" type="ORF">CCHR01_15766</name>
</gene>
<organism evidence="3 4">
    <name type="scientific">Colletotrichum chrysophilum</name>
    <dbReference type="NCBI Taxonomy" id="1836956"/>
    <lineage>
        <taxon>Eukaryota</taxon>
        <taxon>Fungi</taxon>
        <taxon>Dikarya</taxon>
        <taxon>Ascomycota</taxon>
        <taxon>Pezizomycotina</taxon>
        <taxon>Sordariomycetes</taxon>
        <taxon>Hypocreomycetidae</taxon>
        <taxon>Glomerellales</taxon>
        <taxon>Glomerellaceae</taxon>
        <taxon>Colletotrichum</taxon>
        <taxon>Colletotrichum gloeosporioides species complex</taxon>
    </lineage>
</organism>
<evidence type="ECO:0000313" key="3">
    <source>
        <dbReference type="EMBL" id="KAK1841597.1"/>
    </source>
</evidence>
<reference evidence="3" key="1">
    <citation type="submission" date="2023-01" db="EMBL/GenBank/DDBJ databases">
        <title>Colletotrichum chrysophilum M932 genome sequence.</title>
        <authorList>
            <person name="Baroncelli R."/>
        </authorList>
    </citation>
    <scope>NUCLEOTIDE SEQUENCE</scope>
    <source>
        <strain evidence="3">M932</strain>
    </source>
</reference>
<feature type="region of interest" description="Disordered" evidence="1">
    <location>
        <begin position="32"/>
        <end position="91"/>
    </location>
</feature>
<evidence type="ECO:0000256" key="1">
    <source>
        <dbReference type="SAM" id="MobiDB-lite"/>
    </source>
</evidence>